<sequence>MSKIDKSNKRMDILVAAAKVFSEENFYQVKVQEIADAAGIGKGTIYEYFNSKEELFHEMLREGFKQYYQVVRIDPNDERSIWIKLEEFLKNNVYFVSENRQIAYLLLSNNHPFQQKLTSQIMEVRKSLLHDMEQTFQLAINEGEIEKKPIDLLARIFWGAFMEVVSSMILLEGNPPDDETIKEVIGTFKKGLEI</sequence>
<dbReference type="eggNOG" id="COG1309">
    <property type="taxonomic scope" value="Bacteria"/>
</dbReference>
<dbReference type="InterPro" id="IPR036271">
    <property type="entry name" value="Tet_transcr_reg_TetR-rel_C_sf"/>
</dbReference>
<dbReference type="Gene3D" id="1.10.10.60">
    <property type="entry name" value="Homeodomain-like"/>
    <property type="match status" value="1"/>
</dbReference>
<dbReference type="Proteomes" id="UP000001683">
    <property type="component" value="Chromosome"/>
</dbReference>
<name>B2A6H9_NATTJ</name>
<feature type="domain" description="HTH tetR-type" evidence="3">
    <location>
        <begin position="7"/>
        <end position="67"/>
    </location>
</feature>
<dbReference type="PANTHER" id="PTHR43479:SF11">
    <property type="entry name" value="ACREF_ENVCD OPERON REPRESSOR-RELATED"/>
    <property type="match status" value="1"/>
</dbReference>
<dbReference type="PRINTS" id="PR00455">
    <property type="entry name" value="HTHTETR"/>
</dbReference>
<dbReference type="PROSITE" id="PS50977">
    <property type="entry name" value="HTH_TETR_2"/>
    <property type="match status" value="1"/>
</dbReference>
<organism evidence="4 5">
    <name type="scientific">Natranaerobius thermophilus (strain ATCC BAA-1301 / DSM 18059 / JW/NM-WN-LF)</name>
    <dbReference type="NCBI Taxonomy" id="457570"/>
    <lineage>
        <taxon>Bacteria</taxon>
        <taxon>Bacillati</taxon>
        <taxon>Bacillota</taxon>
        <taxon>Clostridia</taxon>
        <taxon>Natranaerobiales</taxon>
        <taxon>Natranaerobiaceae</taxon>
        <taxon>Natranaerobius</taxon>
    </lineage>
</organism>
<proteinExistence type="predicted"/>
<evidence type="ECO:0000313" key="5">
    <source>
        <dbReference type="Proteomes" id="UP000001683"/>
    </source>
</evidence>
<evidence type="ECO:0000256" key="1">
    <source>
        <dbReference type="ARBA" id="ARBA00023125"/>
    </source>
</evidence>
<keyword evidence="5" id="KW-1185">Reference proteome</keyword>
<dbReference type="Gene3D" id="1.10.357.10">
    <property type="entry name" value="Tetracycline Repressor, domain 2"/>
    <property type="match status" value="1"/>
</dbReference>
<dbReference type="KEGG" id="nth:Nther_1941"/>
<dbReference type="STRING" id="457570.Nther_1941"/>
<dbReference type="SUPFAM" id="SSF48498">
    <property type="entry name" value="Tetracyclin repressor-like, C-terminal domain"/>
    <property type="match status" value="1"/>
</dbReference>
<evidence type="ECO:0000313" key="4">
    <source>
        <dbReference type="EMBL" id="ACB85512.1"/>
    </source>
</evidence>
<gene>
    <name evidence="4" type="ordered locus">Nther_1941</name>
</gene>
<dbReference type="GO" id="GO:0003677">
    <property type="term" value="F:DNA binding"/>
    <property type="evidence" value="ECO:0007669"/>
    <property type="project" value="UniProtKB-UniRule"/>
</dbReference>
<dbReference type="SUPFAM" id="SSF46689">
    <property type="entry name" value="Homeodomain-like"/>
    <property type="match status" value="1"/>
</dbReference>
<dbReference type="RefSeq" id="WP_012448372.1">
    <property type="nucleotide sequence ID" value="NC_010718.1"/>
</dbReference>
<evidence type="ECO:0000259" key="3">
    <source>
        <dbReference type="PROSITE" id="PS50977"/>
    </source>
</evidence>
<accession>B2A6H9</accession>
<keyword evidence="1 2" id="KW-0238">DNA-binding</keyword>
<reference evidence="4 5" key="2">
    <citation type="journal article" date="2011" name="J. Bacteriol.">
        <title>Complete genome sequence of the anaerobic, halophilic alkalithermophile Natranaerobius thermophilus JW/NM-WN-LF.</title>
        <authorList>
            <person name="Zhao B."/>
            <person name="Mesbah N.M."/>
            <person name="Dalin E."/>
            <person name="Goodwin L."/>
            <person name="Nolan M."/>
            <person name="Pitluck S."/>
            <person name="Chertkov O."/>
            <person name="Brettin T.S."/>
            <person name="Han J."/>
            <person name="Larimer F.W."/>
            <person name="Land M.L."/>
            <person name="Hauser L."/>
            <person name="Kyrpides N."/>
            <person name="Wiegel J."/>
        </authorList>
    </citation>
    <scope>NUCLEOTIDE SEQUENCE [LARGE SCALE GENOMIC DNA]</scope>
    <source>
        <strain evidence="5">ATCC BAA-1301 / DSM 18059 / JW/NM-WN-LF</strain>
    </source>
</reference>
<dbReference type="AlphaFoldDB" id="B2A6H9"/>
<dbReference type="InterPro" id="IPR009057">
    <property type="entry name" value="Homeodomain-like_sf"/>
</dbReference>
<protein>
    <submittedName>
        <fullName evidence="4">Transcriptional regulator, TetR family</fullName>
    </submittedName>
</protein>
<dbReference type="OrthoDB" id="9785164at2"/>
<dbReference type="EMBL" id="CP001034">
    <property type="protein sequence ID" value="ACB85512.1"/>
    <property type="molecule type" value="Genomic_DNA"/>
</dbReference>
<reference evidence="4 5" key="1">
    <citation type="submission" date="2008-04" db="EMBL/GenBank/DDBJ databases">
        <title>Complete sequence of chromosome of Natranaerobius thermophilus JW/NM-WN-LF.</title>
        <authorList>
            <consortium name="US DOE Joint Genome Institute"/>
            <person name="Copeland A."/>
            <person name="Lucas S."/>
            <person name="Lapidus A."/>
            <person name="Glavina del Rio T."/>
            <person name="Dalin E."/>
            <person name="Tice H."/>
            <person name="Bruce D."/>
            <person name="Goodwin L."/>
            <person name="Pitluck S."/>
            <person name="Chertkov O."/>
            <person name="Brettin T."/>
            <person name="Detter J.C."/>
            <person name="Han C."/>
            <person name="Kuske C.R."/>
            <person name="Schmutz J."/>
            <person name="Larimer F."/>
            <person name="Land M."/>
            <person name="Hauser L."/>
            <person name="Kyrpides N."/>
            <person name="Lykidis A."/>
            <person name="Mesbah N.M."/>
            <person name="Wiegel J."/>
        </authorList>
    </citation>
    <scope>NUCLEOTIDE SEQUENCE [LARGE SCALE GENOMIC DNA]</scope>
    <source>
        <strain evidence="5">ATCC BAA-1301 / DSM 18059 / JW/NM-WN-LF</strain>
    </source>
</reference>
<dbReference type="HOGENOM" id="CLU_069356_12_2_9"/>
<dbReference type="FunCoup" id="B2A6H9">
    <property type="interactions" value="116"/>
</dbReference>
<dbReference type="Pfam" id="PF00440">
    <property type="entry name" value="TetR_N"/>
    <property type="match status" value="1"/>
</dbReference>
<dbReference type="PANTHER" id="PTHR43479">
    <property type="entry name" value="ACREF/ENVCD OPERON REPRESSOR-RELATED"/>
    <property type="match status" value="1"/>
</dbReference>
<dbReference type="InterPro" id="IPR001647">
    <property type="entry name" value="HTH_TetR"/>
</dbReference>
<dbReference type="InterPro" id="IPR050624">
    <property type="entry name" value="HTH-type_Tx_Regulator"/>
</dbReference>
<feature type="DNA-binding region" description="H-T-H motif" evidence="2">
    <location>
        <begin position="30"/>
        <end position="49"/>
    </location>
</feature>
<evidence type="ECO:0000256" key="2">
    <source>
        <dbReference type="PROSITE-ProRule" id="PRU00335"/>
    </source>
</evidence>
<dbReference type="InParanoid" id="B2A6H9"/>